<gene>
    <name evidence="4" type="ORF">H8S65_14090</name>
</gene>
<dbReference type="InterPro" id="IPR001296">
    <property type="entry name" value="Glyco_trans_1"/>
</dbReference>
<evidence type="ECO:0000313" key="4">
    <source>
        <dbReference type="EMBL" id="MBC5633885.1"/>
    </source>
</evidence>
<comment type="caution">
    <text evidence="4">The sequence shown here is derived from an EMBL/GenBank/DDBJ whole genome shotgun (WGS) entry which is preliminary data.</text>
</comment>
<dbReference type="RefSeq" id="WP_186930564.1">
    <property type="nucleotide sequence ID" value="NZ_JACOOJ010000027.1"/>
</dbReference>
<evidence type="ECO:0000259" key="3">
    <source>
        <dbReference type="Pfam" id="PF13439"/>
    </source>
</evidence>
<feature type="domain" description="Glycosyl transferase family 1" evidence="2">
    <location>
        <begin position="215"/>
        <end position="342"/>
    </location>
</feature>
<evidence type="ECO:0000256" key="1">
    <source>
        <dbReference type="ARBA" id="ARBA00022679"/>
    </source>
</evidence>
<feature type="domain" description="Glycosyltransferase subfamily 4-like N-terminal" evidence="3">
    <location>
        <begin position="16"/>
        <end position="199"/>
    </location>
</feature>
<keyword evidence="5" id="KW-1185">Reference proteome</keyword>
<sequence>MKHLYITNDHETSSGNGIGTYIRQLIACLSDADIMIGMLVFNSGKDVFDIEEIDGIRHFHFPSFQTKSIQDHSRIIDKFLRLYIPDSLDNIFLINYSPCSLLMKMIRTSHPLSKQIYVIHDMAWTLHLFGDVDRYIRILKQKDRKYVVERYAYLLETYREEVEMCRYADRVVCLSEDTYRLLETCYSVDRDKLRLIPNALFERTVLWSEEQKMAFRKKMMLPAGEKILLYVGRMTEQKGFMACIDAFKEIVKVYPMCRLAVVGSTGNWDFVRKSCYPVLSKIHFTGALSPEEVDKWYQIADIGLLPSYTEQCSYVGLEMIAHRLPVVASDGFGVRCMFQKQEYVRVAHIGNINQVDGFKDELIMATLSLLRSLDERGKENIDVTCQYKNYLMDKVKNLYIILLEIF</sequence>
<dbReference type="Gene3D" id="3.40.50.2000">
    <property type="entry name" value="Glycogen Phosphorylase B"/>
    <property type="match status" value="2"/>
</dbReference>
<dbReference type="EMBL" id="JACOOJ010000027">
    <property type="protein sequence ID" value="MBC5633885.1"/>
    <property type="molecule type" value="Genomic_DNA"/>
</dbReference>
<evidence type="ECO:0000259" key="2">
    <source>
        <dbReference type="Pfam" id="PF00534"/>
    </source>
</evidence>
<evidence type="ECO:0000313" key="5">
    <source>
        <dbReference type="Proteomes" id="UP000651475"/>
    </source>
</evidence>
<proteinExistence type="predicted"/>
<dbReference type="Proteomes" id="UP000651475">
    <property type="component" value="Unassembled WGS sequence"/>
</dbReference>
<dbReference type="SUPFAM" id="SSF53756">
    <property type="entry name" value="UDP-Glycosyltransferase/glycogen phosphorylase"/>
    <property type="match status" value="1"/>
</dbReference>
<organism evidence="4 5">
    <name type="scientific">Parabacteroides hominis</name>
    <dbReference type="NCBI Taxonomy" id="2763057"/>
    <lineage>
        <taxon>Bacteria</taxon>
        <taxon>Pseudomonadati</taxon>
        <taxon>Bacteroidota</taxon>
        <taxon>Bacteroidia</taxon>
        <taxon>Bacteroidales</taxon>
        <taxon>Tannerellaceae</taxon>
        <taxon>Parabacteroides</taxon>
    </lineage>
</organism>
<dbReference type="CDD" id="cd03801">
    <property type="entry name" value="GT4_PimA-like"/>
    <property type="match status" value="1"/>
</dbReference>
<keyword evidence="1" id="KW-0808">Transferase</keyword>
<dbReference type="Pfam" id="PF13439">
    <property type="entry name" value="Glyco_transf_4"/>
    <property type="match status" value="1"/>
</dbReference>
<dbReference type="PANTHER" id="PTHR46401">
    <property type="entry name" value="GLYCOSYLTRANSFERASE WBBK-RELATED"/>
    <property type="match status" value="1"/>
</dbReference>
<reference evidence="4 5" key="1">
    <citation type="submission" date="2020-08" db="EMBL/GenBank/DDBJ databases">
        <title>Genome public.</title>
        <authorList>
            <person name="Liu C."/>
            <person name="Sun Q."/>
        </authorList>
    </citation>
    <scope>NUCLEOTIDE SEQUENCE [LARGE SCALE GENOMIC DNA]</scope>
    <source>
        <strain evidence="4 5">NSJ-79</strain>
    </source>
</reference>
<name>A0ABR7DR31_9BACT</name>
<dbReference type="Pfam" id="PF00534">
    <property type="entry name" value="Glycos_transf_1"/>
    <property type="match status" value="1"/>
</dbReference>
<dbReference type="InterPro" id="IPR028098">
    <property type="entry name" value="Glyco_trans_4-like_N"/>
</dbReference>
<dbReference type="PANTHER" id="PTHR46401:SF2">
    <property type="entry name" value="GLYCOSYLTRANSFERASE WBBK-RELATED"/>
    <property type="match status" value="1"/>
</dbReference>
<protein>
    <submittedName>
        <fullName evidence="4">Glycosyltransferase</fullName>
    </submittedName>
</protein>
<accession>A0ABR7DR31</accession>